<evidence type="ECO:0000313" key="3">
    <source>
        <dbReference type="Proteomes" id="UP000287171"/>
    </source>
</evidence>
<dbReference type="SUPFAM" id="SSF52266">
    <property type="entry name" value="SGNH hydrolase"/>
    <property type="match status" value="1"/>
</dbReference>
<dbReference type="InterPro" id="IPR036514">
    <property type="entry name" value="SGNH_hydro_sf"/>
</dbReference>
<gene>
    <name evidence="2" type="ORF">KDA_12630</name>
</gene>
<comment type="caution">
    <text evidence="2">The sequence shown here is derived from an EMBL/GenBank/DDBJ whole genome shotgun (WGS) entry which is preliminary data.</text>
</comment>
<dbReference type="PANTHER" id="PTHR30383">
    <property type="entry name" value="THIOESTERASE 1/PROTEASE 1/LYSOPHOSPHOLIPASE L1"/>
    <property type="match status" value="1"/>
</dbReference>
<dbReference type="Pfam" id="PF13472">
    <property type="entry name" value="Lipase_GDSL_2"/>
    <property type="match status" value="1"/>
</dbReference>
<accession>A0A402B354</accession>
<proteinExistence type="predicted"/>
<sequence>MYVALGASDAVGVGSTQPGSQGYVPLIGSHLPQGSHTLNLGVSGIHLHEAINRELPLALSTNPQLITVWLVTNDFVAGVPYDSYMKDLDTMLAQLHSQTQARIVMANLPDVTLLPALSRTSSDGKTQMRHEVQRWNTRLATLAQKYGVTIVDLTARDSQITSHPEYISGDGFHPSAKGYVQLANFFWSAIKA</sequence>
<dbReference type="GO" id="GO:0004622">
    <property type="term" value="F:phosphatidylcholine lysophospholipase activity"/>
    <property type="evidence" value="ECO:0007669"/>
    <property type="project" value="TreeGrafter"/>
</dbReference>
<dbReference type="Gene3D" id="3.40.50.1110">
    <property type="entry name" value="SGNH hydrolase"/>
    <property type="match status" value="1"/>
</dbReference>
<dbReference type="InterPro" id="IPR051532">
    <property type="entry name" value="Ester_Hydrolysis_Enzymes"/>
</dbReference>
<dbReference type="Proteomes" id="UP000287171">
    <property type="component" value="Unassembled WGS sequence"/>
</dbReference>
<name>A0A402B354_9CHLR</name>
<organism evidence="2 3">
    <name type="scientific">Dictyobacter alpinus</name>
    <dbReference type="NCBI Taxonomy" id="2014873"/>
    <lineage>
        <taxon>Bacteria</taxon>
        <taxon>Bacillati</taxon>
        <taxon>Chloroflexota</taxon>
        <taxon>Ktedonobacteria</taxon>
        <taxon>Ktedonobacterales</taxon>
        <taxon>Dictyobacteraceae</taxon>
        <taxon>Dictyobacter</taxon>
    </lineage>
</organism>
<reference evidence="3" key="1">
    <citation type="submission" date="2018-12" db="EMBL/GenBank/DDBJ databases">
        <title>Tengunoibacter tsumagoiensis gen. nov., sp. nov., Dictyobacter kobayashii sp. nov., D. alpinus sp. nov., and D. joshuensis sp. nov. and description of Dictyobacteraceae fam. nov. within the order Ktedonobacterales isolated from Tengu-no-mugimeshi.</title>
        <authorList>
            <person name="Wang C.M."/>
            <person name="Zheng Y."/>
            <person name="Sakai Y."/>
            <person name="Toyoda A."/>
            <person name="Minakuchi Y."/>
            <person name="Abe K."/>
            <person name="Yokota A."/>
            <person name="Yabe S."/>
        </authorList>
    </citation>
    <scope>NUCLEOTIDE SEQUENCE [LARGE SCALE GENOMIC DNA]</scope>
    <source>
        <strain evidence="3">Uno16</strain>
    </source>
</reference>
<dbReference type="PANTHER" id="PTHR30383:SF5">
    <property type="entry name" value="SGNH HYDROLASE-TYPE ESTERASE DOMAIN-CONTAINING PROTEIN"/>
    <property type="match status" value="1"/>
</dbReference>
<feature type="domain" description="SGNH hydrolase-type esterase" evidence="1">
    <location>
        <begin position="4"/>
        <end position="179"/>
    </location>
</feature>
<protein>
    <recommendedName>
        <fullName evidence="1">SGNH hydrolase-type esterase domain-containing protein</fullName>
    </recommendedName>
</protein>
<evidence type="ECO:0000313" key="2">
    <source>
        <dbReference type="EMBL" id="GCE25779.1"/>
    </source>
</evidence>
<dbReference type="AlphaFoldDB" id="A0A402B354"/>
<dbReference type="EMBL" id="BIFT01000001">
    <property type="protein sequence ID" value="GCE25779.1"/>
    <property type="molecule type" value="Genomic_DNA"/>
</dbReference>
<evidence type="ECO:0000259" key="1">
    <source>
        <dbReference type="Pfam" id="PF13472"/>
    </source>
</evidence>
<keyword evidence="3" id="KW-1185">Reference proteome</keyword>
<dbReference type="InterPro" id="IPR013830">
    <property type="entry name" value="SGNH_hydro"/>
</dbReference>